<reference evidence="6" key="1">
    <citation type="journal article" date="2019" name="Int. J. Syst. Evol. Microbiol.">
        <title>The Global Catalogue of Microorganisms (GCM) 10K type strain sequencing project: providing services to taxonomists for standard genome sequencing and annotation.</title>
        <authorList>
            <consortium name="The Broad Institute Genomics Platform"/>
            <consortium name="The Broad Institute Genome Sequencing Center for Infectious Disease"/>
            <person name="Wu L."/>
            <person name="Ma J."/>
        </authorList>
    </citation>
    <scope>NUCLEOTIDE SEQUENCE [LARGE SCALE GENOMIC DNA]</scope>
    <source>
        <strain evidence="6">JCM 17442</strain>
    </source>
</reference>
<organism evidence="5 6">
    <name type="scientific">Frondihabitans peucedani</name>
    <dbReference type="NCBI Taxonomy" id="598626"/>
    <lineage>
        <taxon>Bacteria</taxon>
        <taxon>Bacillati</taxon>
        <taxon>Actinomycetota</taxon>
        <taxon>Actinomycetes</taxon>
        <taxon>Micrococcales</taxon>
        <taxon>Microbacteriaceae</taxon>
        <taxon>Frondihabitans</taxon>
    </lineage>
</organism>
<comment type="caution">
    <text evidence="5">The sequence shown here is derived from an EMBL/GenBank/DDBJ whole genome shotgun (WGS) entry which is preliminary data.</text>
</comment>
<dbReference type="PANTHER" id="PTHR33164:SF43">
    <property type="entry name" value="HTH-TYPE TRANSCRIPTIONAL REPRESSOR YETL"/>
    <property type="match status" value="1"/>
</dbReference>
<dbReference type="Pfam" id="PF01047">
    <property type="entry name" value="MarR"/>
    <property type="match status" value="1"/>
</dbReference>
<dbReference type="PROSITE" id="PS01117">
    <property type="entry name" value="HTH_MARR_1"/>
    <property type="match status" value="1"/>
</dbReference>
<dbReference type="SMART" id="SM00347">
    <property type="entry name" value="HTH_MARR"/>
    <property type="match status" value="1"/>
</dbReference>
<keyword evidence="2" id="KW-0238">DNA-binding</keyword>
<accession>A0ABP8E644</accession>
<dbReference type="InterPro" id="IPR000835">
    <property type="entry name" value="HTH_MarR-typ"/>
</dbReference>
<dbReference type="Proteomes" id="UP001501594">
    <property type="component" value="Unassembled WGS sequence"/>
</dbReference>
<dbReference type="Gene3D" id="1.10.10.10">
    <property type="entry name" value="Winged helix-like DNA-binding domain superfamily/Winged helix DNA-binding domain"/>
    <property type="match status" value="1"/>
</dbReference>
<evidence type="ECO:0000313" key="5">
    <source>
        <dbReference type="EMBL" id="GAA4267691.1"/>
    </source>
</evidence>
<dbReference type="PRINTS" id="PR00598">
    <property type="entry name" value="HTHMARR"/>
</dbReference>
<gene>
    <name evidence="5" type="ORF">GCM10022256_33030</name>
</gene>
<evidence type="ECO:0000256" key="2">
    <source>
        <dbReference type="ARBA" id="ARBA00023125"/>
    </source>
</evidence>
<dbReference type="EMBL" id="BAABAU010000005">
    <property type="protein sequence ID" value="GAA4267691.1"/>
    <property type="molecule type" value="Genomic_DNA"/>
</dbReference>
<dbReference type="InterPro" id="IPR036390">
    <property type="entry name" value="WH_DNA-bd_sf"/>
</dbReference>
<dbReference type="InterPro" id="IPR036388">
    <property type="entry name" value="WH-like_DNA-bd_sf"/>
</dbReference>
<dbReference type="PANTHER" id="PTHR33164">
    <property type="entry name" value="TRANSCRIPTIONAL REGULATOR, MARR FAMILY"/>
    <property type="match status" value="1"/>
</dbReference>
<dbReference type="InterPro" id="IPR023187">
    <property type="entry name" value="Tscrpt_reg_MarR-type_CS"/>
</dbReference>
<sequence>MASEDVEIHELSGFADAAIRLFRALEANRQRLATSHGLSSLELRALLRVAAQGRVTPKILATDLAVTKGAVTGLSDRLISLGHLRRAEHPSDRRSLFLELTPEGNAVMRGIHTSFREMIEAATGVVDDSALEVTTRSIGAVAAEIDLALKRSGDPDPSARA</sequence>
<dbReference type="RefSeq" id="WP_344798230.1">
    <property type="nucleotide sequence ID" value="NZ_BAABAU010000005.1"/>
</dbReference>
<dbReference type="SUPFAM" id="SSF46785">
    <property type="entry name" value="Winged helix' DNA-binding domain"/>
    <property type="match status" value="1"/>
</dbReference>
<evidence type="ECO:0000256" key="3">
    <source>
        <dbReference type="ARBA" id="ARBA00023163"/>
    </source>
</evidence>
<evidence type="ECO:0000259" key="4">
    <source>
        <dbReference type="PROSITE" id="PS50995"/>
    </source>
</evidence>
<keyword evidence="3" id="KW-0804">Transcription</keyword>
<evidence type="ECO:0000313" key="6">
    <source>
        <dbReference type="Proteomes" id="UP001501594"/>
    </source>
</evidence>
<dbReference type="InterPro" id="IPR039422">
    <property type="entry name" value="MarR/SlyA-like"/>
</dbReference>
<dbReference type="PROSITE" id="PS50995">
    <property type="entry name" value="HTH_MARR_2"/>
    <property type="match status" value="1"/>
</dbReference>
<keyword evidence="1" id="KW-0805">Transcription regulation</keyword>
<evidence type="ECO:0000256" key="1">
    <source>
        <dbReference type="ARBA" id="ARBA00023015"/>
    </source>
</evidence>
<name>A0ABP8E644_9MICO</name>
<feature type="domain" description="HTH marR-type" evidence="4">
    <location>
        <begin position="11"/>
        <end position="143"/>
    </location>
</feature>
<proteinExistence type="predicted"/>
<keyword evidence="6" id="KW-1185">Reference proteome</keyword>
<protein>
    <recommendedName>
        <fullName evidence="4">HTH marR-type domain-containing protein</fullName>
    </recommendedName>
</protein>